<dbReference type="AlphaFoldDB" id="A0A939HM84"/>
<protein>
    <recommendedName>
        <fullName evidence="4">Lipoprotein</fullName>
    </recommendedName>
</protein>
<sequence>MWVRGVASAGAALALCMGLAGCTPPAKPYLDEGRKLAQAGFVAHAADTTARYAMMNTLPPGMVTYRPSSVGPVYLYADPIGCGCVYMGSENAYKALKNIDTVMVNKQRVSAVPESPEMDAENRRDTAAWDWSAWSSAADPGPSQPKHVIGGYW</sequence>
<name>A0A939HM84_9PROT</name>
<gene>
    <name evidence="2" type="ORF">J2D77_05645</name>
</gene>
<organism evidence="2 3">
    <name type="scientific">Acetobacter garciniae</name>
    <dbReference type="NCBI Taxonomy" id="2817435"/>
    <lineage>
        <taxon>Bacteria</taxon>
        <taxon>Pseudomonadati</taxon>
        <taxon>Pseudomonadota</taxon>
        <taxon>Alphaproteobacteria</taxon>
        <taxon>Acetobacterales</taxon>
        <taxon>Acetobacteraceae</taxon>
        <taxon>Acetobacter</taxon>
    </lineage>
</organism>
<reference evidence="2" key="1">
    <citation type="submission" date="2021-03" db="EMBL/GenBank/DDBJ databases">
        <title>The complete genome sequence of Acetobacter sp. TBRC 12339.</title>
        <authorList>
            <person name="Charoenyingcharoen P."/>
            <person name="Yukphan P."/>
        </authorList>
    </citation>
    <scope>NUCLEOTIDE SEQUENCE</scope>
    <source>
        <strain evidence="2">TBRC 12339</strain>
    </source>
</reference>
<dbReference type="Proteomes" id="UP000664073">
    <property type="component" value="Unassembled WGS sequence"/>
</dbReference>
<evidence type="ECO:0000313" key="3">
    <source>
        <dbReference type="Proteomes" id="UP000664073"/>
    </source>
</evidence>
<accession>A0A939HM84</accession>
<evidence type="ECO:0008006" key="4">
    <source>
        <dbReference type="Google" id="ProtNLM"/>
    </source>
</evidence>
<dbReference type="PROSITE" id="PS51257">
    <property type="entry name" value="PROKAR_LIPOPROTEIN"/>
    <property type="match status" value="1"/>
</dbReference>
<evidence type="ECO:0000256" key="1">
    <source>
        <dbReference type="SAM" id="SignalP"/>
    </source>
</evidence>
<evidence type="ECO:0000313" key="2">
    <source>
        <dbReference type="EMBL" id="MBO1324636.1"/>
    </source>
</evidence>
<dbReference type="EMBL" id="JAFVMH010000002">
    <property type="protein sequence ID" value="MBO1324636.1"/>
    <property type="molecule type" value="Genomic_DNA"/>
</dbReference>
<keyword evidence="1" id="KW-0732">Signal</keyword>
<comment type="caution">
    <text evidence="2">The sequence shown here is derived from an EMBL/GenBank/DDBJ whole genome shotgun (WGS) entry which is preliminary data.</text>
</comment>
<feature type="chain" id="PRO_5038080415" description="Lipoprotein" evidence="1">
    <location>
        <begin position="23"/>
        <end position="153"/>
    </location>
</feature>
<keyword evidence="3" id="KW-1185">Reference proteome</keyword>
<feature type="signal peptide" evidence="1">
    <location>
        <begin position="1"/>
        <end position="22"/>
    </location>
</feature>
<proteinExistence type="predicted"/>